<organism evidence="3 4">
    <name type="scientific">Ceratopteris richardii</name>
    <name type="common">Triangle waterfern</name>
    <dbReference type="NCBI Taxonomy" id="49495"/>
    <lineage>
        <taxon>Eukaryota</taxon>
        <taxon>Viridiplantae</taxon>
        <taxon>Streptophyta</taxon>
        <taxon>Embryophyta</taxon>
        <taxon>Tracheophyta</taxon>
        <taxon>Polypodiopsida</taxon>
        <taxon>Polypodiidae</taxon>
        <taxon>Polypodiales</taxon>
        <taxon>Pteridineae</taxon>
        <taxon>Pteridaceae</taxon>
        <taxon>Parkerioideae</taxon>
        <taxon>Ceratopteris</taxon>
    </lineage>
</organism>
<dbReference type="PANTHER" id="PTHR33223:SF6">
    <property type="entry name" value="CCHC-TYPE DOMAIN-CONTAINING PROTEIN"/>
    <property type="match status" value="1"/>
</dbReference>
<dbReference type="PANTHER" id="PTHR33223">
    <property type="entry name" value="CCHC-TYPE DOMAIN-CONTAINING PROTEIN"/>
    <property type="match status" value="1"/>
</dbReference>
<sequence>MDDGSRHPHGPSGVYHCQLSSTSKSSTGTKRGQDQGYAEATGVTSGRHRDARLDRAPCPPEKFRGKRNSLVVSKWLRDMEQYLDLQRVGKRHWVRIAASFLADDADAWFLAESAREEFTSWKDFKAAFEDYFIPQNESFKLRDEWRGLKQEGPLSEYIRKYRRLMLQITEMHDLDRLHGFLHGCSVWTRREIEKQSPNTWEEAIVMAERYQDAESNRRAQSLRKTENTSPRRTQQGAGSANSNARPANTTQNMGNAPVQRNQNTNDPRPFCRTCRGNHWTHQCTRNNNQTRVQTAQVEEEPQRRNTNVVLTELDDNEEEVQAGNNAPHVGTVATRPRCFPMTLRMIQNMYFWGTFGNKRK</sequence>
<dbReference type="Proteomes" id="UP000825935">
    <property type="component" value="Chromosome 26"/>
</dbReference>
<dbReference type="Pfam" id="PF03732">
    <property type="entry name" value="Retrotrans_gag"/>
    <property type="match status" value="1"/>
</dbReference>
<feature type="region of interest" description="Disordered" evidence="1">
    <location>
        <begin position="211"/>
        <end position="269"/>
    </location>
</feature>
<name>A0A8T2RKT6_CERRI</name>
<evidence type="ECO:0000259" key="2">
    <source>
        <dbReference type="Pfam" id="PF03732"/>
    </source>
</evidence>
<dbReference type="OrthoDB" id="1939491at2759"/>
<protein>
    <recommendedName>
        <fullName evidence="2">Retrotransposon gag domain-containing protein</fullName>
    </recommendedName>
</protein>
<gene>
    <name evidence="3" type="ORF">KP509_26G028000</name>
</gene>
<evidence type="ECO:0000313" key="4">
    <source>
        <dbReference type="Proteomes" id="UP000825935"/>
    </source>
</evidence>
<keyword evidence="4" id="KW-1185">Reference proteome</keyword>
<dbReference type="InterPro" id="IPR005162">
    <property type="entry name" value="Retrotrans_gag_dom"/>
</dbReference>
<proteinExistence type="predicted"/>
<comment type="caution">
    <text evidence="3">The sequence shown here is derived from an EMBL/GenBank/DDBJ whole genome shotgun (WGS) entry which is preliminary data.</text>
</comment>
<dbReference type="EMBL" id="CM035431">
    <property type="protein sequence ID" value="KAH7296561.1"/>
    <property type="molecule type" value="Genomic_DNA"/>
</dbReference>
<evidence type="ECO:0000313" key="3">
    <source>
        <dbReference type="EMBL" id="KAH7296561.1"/>
    </source>
</evidence>
<feature type="compositionally biased region" description="Polar residues" evidence="1">
    <location>
        <begin position="227"/>
        <end position="266"/>
    </location>
</feature>
<feature type="domain" description="Retrotransposon gag" evidence="2">
    <location>
        <begin position="96"/>
        <end position="183"/>
    </location>
</feature>
<dbReference type="AlphaFoldDB" id="A0A8T2RKT6"/>
<accession>A0A8T2RKT6</accession>
<feature type="compositionally biased region" description="Low complexity" evidence="1">
    <location>
        <begin position="20"/>
        <end position="30"/>
    </location>
</feature>
<reference evidence="3" key="1">
    <citation type="submission" date="2021-08" db="EMBL/GenBank/DDBJ databases">
        <title>WGS assembly of Ceratopteris richardii.</title>
        <authorList>
            <person name="Marchant D.B."/>
            <person name="Chen G."/>
            <person name="Jenkins J."/>
            <person name="Shu S."/>
            <person name="Leebens-Mack J."/>
            <person name="Grimwood J."/>
            <person name="Schmutz J."/>
            <person name="Soltis P."/>
            <person name="Soltis D."/>
            <person name="Chen Z.-H."/>
        </authorList>
    </citation>
    <scope>NUCLEOTIDE SEQUENCE</scope>
    <source>
        <strain evidence="3">Whitten #5841</strain>
        <tissue evidence="3">Leaf</tissue>
    </source>
</reference>
<evidence type="ECO:0000256" key="1">
    <source>
        <dbReference type="SAM" id="MobiDB-lite"/>
    </source>
</evidence>
<feature type="region of interest" description="Disordered" evidence="1">
    <location>
        <begin position="1"/>
        <end position="59"/>
    </location>
</feature>